<accession>A0A9X3HXT0</accession>
<feature type="transmembrane region" description="Helical" evidence="1">
    <location>
        <begin position="361"/>
        <end position="382"/>
    </location>
</feature>
<evidence type="ECO:0000313" key="2">
    <source>
        <dbReference type="EMBL" id="MCW8347122.1"/>
    </source>
</evidence>
<dbReference type="AlphaFoldDB" id="A0A9X3HXT0"/>
<evidence type="ECO:0000256" key="1">
    <source>
        <dbReference type="SAM" id="Phobius"/>
    </source>
</evidence>
<comment type="caution">
    <text evidence="2">The sequence shown here is derived from an EMBL/GenBank/DDBJ whole genome shotgun (WGS) entry which is preliminary data.</text>
</comment>
<protein>
    <submittedName>
        <fullName evidence="2">Capsular biosynthesis protein</fullName>
    </submittedName>
</protein>
<gene>
    <name evidence="2" type="ORF">MD535_14045</name>
</gene>
<proteinExistence type="predicted"/>
<feature type="transmembrane region" description="Helical" evidence="1">
    <location>
        <begin position="7"/>
        <end position="26"/>
    </location>
</feature>
<sequence length="458" mass="50746">MKVNNGRFLQGYTFVTLVVCGLVQYLTGVGAVLWLPFVAAFAMLLLLLMQTNYEAAKLDNTETVLAVLLVGAYTLILASTVLQNGLTVTIVGWKNELALSLIFLCLLLGFIRESQLYRAVQVLYGIFYLQFPVILYQILVVVPQRVAVKGEFEKWDSVVGTFGGDPMGGGNTAALGLFCLLVMLLKLSEFRHGVISRLNMILHIVAAFILCVLGEVKFVILLAPILLIFVWLCPSYVYGVKQKDIKKVLLMVGAMGLLVVLAIVVLAASYATAFDTDPDHSALKVFWDSLEYIYDSNYVLPTGELGRMTTLFFWLENSQLYGWSNVWFGYGLNATNHGSSVAPGFLNQIFNVLLDSTSLSMMLWEFGIVGLVLFLCPILLAIKVSIPKETLIREQLSTQDIQLLSWQPAFIAFGFASLLSLPYSQILMLVPMLQFLFYFSLGASLVIRKSVIQSGARL</sequence>
<name>A0A9X3HXT0_9VIBR</name>
<feature type="transmembrane region" description="Helical" evidence="1">
    <location>
        <begin position="249"/>
        <end position="271"/>
    </location>
</feature>
<keyword evidence="1" id="KW-1133">Transmembrane helix</keyword>
<feature type="transmembrane region" description="Helical" evidence="1">
    <location>
        <begin position="88"/>
        <end position="110"/>
    </location>
</feature>
<keyword evidence="1" id="KW-0472">Membrane</keyword>
<feature type="transmembrane region" description="Helical" evidence="1">
    <location>
        <begin position="426"/>
        <end position="447"/>
    </location>
</feature>
<feature type="transmembrane region" description="Helical" evidence="1">
    <location>
        <begin position="32"/>
        <end position="51"/>
    </location>
</feature>
<feature type="transmembrane region" description="Helical" evidence="1">
    <location>
        <begin position="167"/>
        <end position="187"/>
    </location>
</feature>
<feature type="transmembrane region" description="Helical" evidence="1">
    <location>
        <begin position="403"/>
        <end position="420"/>
    </location>
</feature>
<feature type="transmembrane region" description="Helical" evidence="1">
    <location>
        <begin position="122"/>
        <end position="147"/>
    </location>
</feature>
<evidence type="ECO:0000313" key="3">
    <source>
        <dbReference type="Proteomes" id="UP001155587"/>
    </source>
</evidence>
<feature type="transmembrane region" description="Helical" evidence="1">
    <location>
        <begin position="63"/>
        <end position="82"/>
    </location>
</feature>
<keyword evidence="1" id="KW-0812">Transmembrane</keyword>
<dbReference type="RefSeq" id="WP_265675656.1">
    <property type="nucleotide sequence ID" value="NZ_JAKRRY010000018.1"/>
</dbReference>
<dbReference type="EMBL" id="JAKRRY010000018">
    <property type="protein sequence ID" value="MCW8347122.1"/>
    <property type="molecule type" value="Genomic_DNA"/>
</dbReference>
<organism evidence="2 3">
    <name type="scientific">Vibrio qingdaonensis</name>
    <dbReference type="NCBI Taxonomy" id="2829491"/>
    <lineage>
        <taxon>Bacteria</taxon>
        <taxon>Pseudomonadati</taxon>
        <taxon>Pseudomonadota</taxon>
        <taxon>Gammaproteobacteria</taxon>
        <taxon>Vibrionales</taxon>
        <taxon>Vibrionaceae</taxon>
        <taxon>Vibrio</taxon>
    </lineage>
</organism>
<dbReference type="Proteomes" id="UP001155587">
    <property type="component" value="Unassembled WGS sequence"/>
</dbReference>
<reference evidence="2" key="1">
    <citation type="submission" date="2022-02" db="EMBL/GenBank/DDBJ databases">
        <title>Vibrio sp. nov, a new bacterium isolated from seawater.</title>
        <authorList>
            <person name="Yuan Y."/>
        </authorList>
    </citation>
    <scope>NUCLEOTIDE SEQUENCE</scope>
    <source>
        <strain evidence="2">ZSDZ65</strain>
    </source>
</reference>
<feature type="transmembrane region" description="Helical" evidence="1">
    <location>
        <begin position="218"/>
        <end position="237"/>
    </location>
</feature>
<feature type="transmembrane region" description="Helical" evidence="1">
    <location>
        <begin position="194"/>
        <end position="212"/>
    </location>
</feature>
<keyword evidence="3" id="KW-1185">Reference proteome</keyword>